<reference evidence="1 4" key="1">
    <citation type="submission" date="2018-11" db="EMBL/GenBank/DDBJ databases">
        <title>Genomes From Bacteria Associated with the Canine Oral Cavity: a Test Case for Automated Genome-Based Taxonomic Assignment.</title>
        <authorList>
            <person name="Coil D.A."/>
            <person name="Jospin G."/>
            <person name="Darling A.E."/>
            <person name="Wallis C."/>
            <person name="Davis I.J."/>
            <person name="Harris S."/>
            <person name="Eisen J.A."/>
            <person name="Holcombe L.J."/>
            <person name="O'Flynn C."/>
        </authorList>
    </citation>
    <scope>NUCLEOTIDE SEQUENCE [LARGE SCALE GENOMIC DNA]</scope>
    <source>
        <strain evidence="1 4">OH953</strain>
    </source>
</reference>
<evidence type="ECO:0000313" key="1">
    <source>
        <dbReference type="EMBL" id="RRC94016.1"/>
    </source>
</evidence>
<accession>A0A3P1SAB3</accession>
<dbReference type="Proteomes" id="UP000277597">
    <property type="component" value="Unassembled WGS sequence"/>
</dbReference>
<dbReference type="RefSeq" id="WP_002898147.1">
    <property type="nucleotide sequence ID" value="NZ_CAXTGR010000002.1"/>
</dbReference>
<name>A0A3P1SAB3_STRSA</name>
<proteinExistence type="predicted"/>
<protein>
    <submittedName>
        <fullName evidence="1">Uncharacterized protein</fullName>
    </submittedName>
</protein>
<dbReference type="AlphaFoldDB" id="A0A3P1SAB3"/>
<evidence type="ECO:0000313" key="4">
    <source>
        <dbReference type="Proteomes" id="UP000277597"/>
    </source>
</evidence>
<organism evidence="1 4">
    <name type="scientific">Streptococcus sanguinis</name>
    <dbReference type="NCBI Taxonomy" id="1305"/>
    <lineage>
        <taxon>Bacteria</taxon>
        <taxon>Bacillati</taxon>
        <taxon>Bacillota</taxon>
        <taxon>Bacilli</taxon>
        <taxon>Lactobacillales</taxon>
        <taxon>Streptococcaceae</taxon>
        <taxon>Streptococcus</taxon>
    </lineage>
</organism>
<gene>
    <name evidence="2" type="ORF">D8888_05840</name>
    <name evidence="1" type="ORF">EII39_01420</name>
</gene>
<evidence type="ECO:0000313" key="2">
    <source>
        <dbReference type="EMBL" id="RSI08521.1"/>
    </source>
</evidence>
<dbReference type="EMBL" id="RQZI01000001">
    <property type="protein sequence ID" value="RRC94016.1"/>
    <property type="molecule type" value="Genomic_DNA"/>
</dbReference>
<dbReference type="EMBL" id="RJMK01000002">
    <property type="protein sequence ID" value="RSI08521.1"/>
    <property type="molecule type" value="Genomic_DNA"/>
</dbReference>
<dbReference type="Proteomes" id="UP000272846">
    <property type="component" value="Unassembled WGS sequence"/>
</dbReference>
<sequence>MDKIDLIELLQSFLEEDAIVSRIFSYFCLKKNYNIALLNDIISIGLRENILIIINSSDEQIEYDRIEWKKDNTYQEVVFRNPEKYVPVLFSEAILIPEPFSQFLKSC</sequence>
<comment type="caution">
    <text evidence="1">The sequence shown here is derived from an EMBL/GenBank/DDBJ whole genome shotgun (WGS) entry which is preliminary data.</text>
</comment>
<evidence type="ECO:0000313" key="3">
    <source>
        <dbReference type="Proteomes" id="UP000272846"/>
    </source>
</evidence>
<reference evidence="2 3" key="2">
    <citation type="submission" date="2018-11" db="EMBL/GenBank/DDBJ databases">
        <title>Species Designations Belie Phenotypic and Genotypic Heterogeneity in Oral Streptococci.</title>
        <authorList>
            <person name="Velsko I."/>
        </authorList>
    </citation>
    <scope>NUCLEOTIDE SEQUENCE [LARGE SCALE GENOMIC DNA]</scope>
    <source>
        <strain evidence="2 3">KLC04</strain>
    </source>
</reference>